<dbReference type="Proteomes" id="UP000468901">
    <property type="component" value="Unassembled WGS sequence"/>
</dbReference>
<dbReference type="PANTHER" id="PTHR14969:SF13">
    <property type="entry name" value="AT30094P"/>
    <property type="match status" value="1"/>
</dbReference>
<dbReference type="Pfam" id="PF01569">
    <property type="entry name" value="PAP2"/>
    <property type="match status" value="1"/>
</dbReference>
<evidence type="ECO:0000313" key="4">
    <source>
        <dbReference type="Proteomes" id="UP000468901"/>
    </source>
</evidence>
<reference evidence="3 4" key="1">
    <citation type="submission" date="2019-09" db="EMBL/GenBank/DDBJ databases">
        <title>Parvibaculum sedimenti sp. nov., isolated from sediment.</title>
        <authorList>
            <person name="Wang Y."/>
        </authorList>
    </citation>
    <scope>NUCLEOTIDE SEQUENCE [LARGE SCALE GENOMIC DNA]</scope>
    <source>
        <strain evidence="3 4">HXT-9</strain>
    </source>
</reference>
<gene>
    <name evidence="3" type="ORF">F2P47_09510</name>
</gene>
<dbReference type="InterPro" id="IPR000326">
    <property type="entry name" value="PAP2/HPO"/>
</dbReference>
<sequence>MEFLHNMEWVLPLRSDAATAIANGFTWLGYTTFFLIALPLAYWFWGRDRAMRMTVLIAITAILNGWLKDLWQDPRPNPKYWLDQRVLGSYGRPSGHAQVAFAMWSLIAWEIRQYWAYAAAAIIITGVCFSRLYLGVHDVDDVLTGVGLAIIGLAIFAWLLSPKLEAAHNWPMLTHLAIIVVAGAVLFITWPNGEKPDSTVGVLALLFGWVLGANMDRKLAPAEPVLPVWWLCVPMGLIGLVILFALQSGLNHAAHALGADGTVARYAINAALAFYMTGLAPLAFRKLGLVR</sequence>
<evidence type="ECO:0000259" key="2">
    <source>
        <dbReference type="SMART" id="SM00014"/>
    </source>
</evidence>
<protein>
    <submittedName>
        <fullName evidence="3">Phosphatase PAP2 family protein</fullName>
    </submittedName>
</protein>
<dbReference type="AlphaFoldDB" id="A0A6N6VMI8"/>
<feature type="transmembrane region" description="Helical" evidence="1">
    <location>
        <begin position="20"/>
        <end position="43"/>
    </location>
</feature>
<accession>A0A6N6VMI8</accession>
<feature type="transmembrane region" description="Helical" evidence="1">
    <location>
        <begin position="198"/>
        <end position="215"/>
    </location>
</feature>
<feature type="transmembrane region" description="Helical" evidence="1">
    <location>
        <begin position="172"/>
        <end position="192"/>
    </location>
</feature>
<dbReference type="SMART" id="SM00014">
    <property type="entry name" value="acidPPc"/>
    <property type="match status" value="1"/>
</dbReference>
<feature type="transmembrane region" description="Helical" evidence="1">
    <location>
        <begin position="114"/>
        <end position="136"/>
    </location>
</feature>
<dbReference type="InterPro" id="IPR036938">
    <property type="entry name" value="PAP2/HPO_sf"/>
</dbReference>
<feature type="transmembrane region" description="Helical" evidence="1">
    <location>
        <begin position="227"/>
        <end position="246"/>
    </location>
</feature>
<name>A0A6N6VMI8_9HYPH</name>
<keyword evidence="1" id="KW-1133">Transmembrane helix</keyword>
<dbReference type="Gene3D" id="1.20.144.10">
    <property type="entry name" value="Phosphatidic acid phosphatase type 2/haloperoxidase"/>
    <property type="match status" value="1"/>
</dbReference>
<proteinExistence type="predicted"/>
<dbReference type="PANTHER" id="PTHR14969">
    <property type="entry name" value="SPHINGOSINE-1-PHOSPHATE PHOSPHOHYDROLASE"/>
    <property type="match status" value="1"/>
</dbReference>
<dbReference type="SUPFAM" id="SSF48317">
    <property type="entry name" value="Acid phosphatase/Vanadium-dependent haloperoxidase"/>
    <property type="match status" value="1"/>
</dbReference>
<feature type="transmembrane region" description="Helical" evidence="1">
    <location>
        <begin position="142"/>
        <end position="160"/>
    </location>
</feature>
<dbReference type="RefSeq" id="WP_152216117.1">
    <property type="nucleotide sequence ID" value="NZ_JBAQYD010000129.1"/>
</dbReference>
<comment type="caution">
    <text evidence="3">The sequence shown here is derived from an EMBL/GenBank/DDBJ whole genome shotgun (WGS) entry which is preliminary data.</text>
</comment>
<keyword evidence="1" id="KW-0472">Membrane</keyword>
<keyword evidence="1" id="KW-0812">Transmembrane</keyword>
<dbReference type="EMBL" id="WESC01000007">
    <property type="protein sequence ID" value="KAB7740232.1"/>
    <property type="molecule type" value="Genomic_DNA"/>
</dbReference>
<evidence type="ECO:0000256" key="1">
    <source>
        <dbReference type="SAM" id="Phobius"/>
    </source>
</evidence>
<organism evidence="3 4">
    <name type="scientific">Parvibaculum sedimenti</name>
    <dbReference type="NCBI Taxonomy" id="2608632"/>
    <lineage>
        <taxon>Bacteria</taxon>
        <taxon>Pseudomonadati</taxon>
        <taxon>Pseudomonadota</taxon>
        <taxon>Alphaproteobacteria</taxon>
        <taxon>Hyphomicrobiales</taxon>
        <taxon>Parvibaculaceae</taxon>
        <taxon>Parvibaculum</taxon>
    </lineage>
</organism>
<feature type="domain" description="Phosphatidic acid phosphatase type 2/haloperoxidase" evidence="2">
    <location>
        <begin position="50"/>
        <end position="157"/>
    </location>
</feature>
<feature type="transmembrane region" description="Helical" evidence="1">
    <location>
        <begin position="266"/>
        <end position="284"/>
    </location>
</feature>
<keyword evidence="4" id="KW-1185">Reference proteome</keyword>
<evidence type="ECO:0000313" key="3">
    <source>
        <dbReference type="EMBL" id="KAB7740232.1"/>
    </source>
</evidence>